<dbReference type="Proteomes" id="UP001069090">
    <property type="component" value="Unassembled WGS sequence"/>
</dbReference>
<feature type="domain" description="Iron-binding zinc finger CDGSH type" evidence="5">
    <location>
        <begin position="9"/>
        <end position="46"/>
    </location>
</feature>
<evidence type="ECO:0000313" key="6">
    <source>
        <dbReference type="EMBL" id="MCZ0864487.1"/>
    </source>
</evidence>
<evidence type="ECO:0000313" key="7">
    <source>
        <dbReference type="Proteomes" id="UP001069090"/>
    </source>
</evidence>
<name>A0A9J6RJW7_9GAMM</name>
<dbReference type="Pfam" id="PF09360">
    <property type="entry name" value="zf-CDGSH"/>
    <property type="match status" value="2"/>
</dbReference>
<evidence type="ECO:0000256" key="1">
    <source>
        <dbReference type="ARBA" id="ARBA00022714"/>
    </source>
</evidence>
<dbReference type="AlphaFoldDB" id="A0A9J6RJW7"/>
<keyword evidence="7" id="KW-1185">Reference proteome</keyword>
<evidence type="ECO:0000256" key="4">
    <source>
        <dbReference type="ARBA" id="ARBA00023014"/>
    </source>
</evidence>
<organism evidence="6 7">
    <name type="scientific">Dasania phycosphaerae</name>
    <dbReference type="NCBI Taxonomy" id="2950436"/>
    <lineage>
        <taxon>Bacteria</taxon>
        <taxon>Pseudomonadati</taxon>
        <taxon>Pseudomonadota</taxon>
        <taxon>Gammaproteobacteria</taxon>
        <taxon>Cellvibrionales</taxon>
        <taxon>Spongiibacteraceae</taxon>
        <taxon>Dasania</taxon>
    </lineage>
</organism>
<keyword evidence="1" id="KW-0001">2Fe-2S</keyword>
<dbReference type="GO" id="GO:0046872">
    <property type="term" value="F:metal ion binding"/>
    <property type="evidence" value="ECO:0007669"/>
    <property type="project" value="UniProtKB-KW"/>
</dbReference>
<dbReference type="Gene3D" id="3.40.5.90">
    <property type="entry name" value="CDGSH iron-sulfur domain, mitoNEET-type"/>
    <property type="match status" value="2"/>
</dbReference>
<gene>
    <name evidence="6" type="ORF">O0V09_04710</name>
</gene>
<sequence length="79" mass="8644">MSTAVRASDTPYAVEVVAGKNYFWCACGQSKTQPFCDGSHKGTAFTPVKYLAEETKRVFFCGCKQTANQPLCDGSHNRT</sequence>
<evidence type="ECO:0000256" key="2">
    <source>
        <dbReference type="ARBA" id="ARBA00022723"/>
    </source>
</evidence>
<reference evidence="6 7" key="1">
    <citation type="submission" date="2022-12" db="EMBL/GenBank/DDBJ databases">
        <title>Dasania phycosphaerae sp. nov., isolated from particulate material of the south coast of Korea.</title>
        <authorList>
            <person name="Jiang Y."/>
        </authorList>
    </citation>
    <scope>NUCLEOTIDE SEQUENCE [LARGE SCALE GENOMIC DNA]</scope>
    <source>
        <strain evidence="6 7">GY-19</strain>
    </source>
</reference>
<feature type="domain" description="Iron-binding zinc finger CDGSH type" evidence="5">
    <location>
        <begin position="47"/>
        <end position="79"/>
    </location>
</feature>
<keyword evidence="4" id="KW-0411">Iron-sulfur</keyword>
<accession>A0A9J6RJW7</accession>
<evidence type="ECO:0000256" key="3">
    <source>
        <dbReference type="ARBA" id="ARBA00023004"/>
    </source>
</evidence>
<dbReference type="InterPro" id="IPR052950">
    <property type="entry name" value="CISD"/>
</dbReference>
<dbReference type="InterPro" id="IPR018967">
    <property type="entry name" value="FeS-contain_CDGSH-typ"/>
</dbReference>
<proteinExistence type="predicted"/>
<dbReference type="GO" id="GO:0005737">
    <property type="term" value="C:cytoplasm"/>
    <property type="evidence" value="ECO:0007669"/>
    <property type="project" value="UniProtKB-ARBA"/>
</dbReference>
<evidence type="ECO:0000259" key="5">
    <source>
        <dbReference type="SMART" id="SM00704"/>
    </source>
</evidence>
<dbReference type="SMART" id="SM00704">
    <property type="entry name" value="ZnF_CDGSH"/>
    <property type="match status" value="2"/>
</dbReference>
<dbReference type="RefSeq" id="WP_258330642.1">
    <property type="nucleotide sequence ID" value="NZ_JAPTGG010000003.1"/>
</dbReference>
<dbReference type="PANTHER" id="PTHR46491:SF3">
    <property type="entry name" value="CDGSH IRON-SULFUR DOMAIN-CONTAINING PROTEIN 3, MITOCHONDRIAL"/>
    <property type="match status" value="1"/>
</dbReference>
<dbReference type="PANTHER" id="PTHR46491">
    <property type="entry name" value="CDGSH IRON SULFUR DOMAIN PROTEIN HOMOLOG"/>
    <property type="match status" value="1"/>
</dbReference>
<dbReference type="EMBL" id="JAPTGG010000003">
    <property type="protein sequence ID" value="MCZ0864487.1"/>
    <property type="molecule type" value="Genomic_DNA"/>
</dbReference>
<protein>
    <submittedName>
        <fullName evidence="6">CDGSH iron-sulfur domain-containing protein</fullName>
    </submittedName>
</protein>
<dbReference type="InterPro" id="IPR042216">
    <property type="entry name" value="MitoNEET_CISD"/>
</dbReference>
<dbReference type="GO" id="GO:0051537">
    <property type="term" value="F:2 iron, 2 sulfur cluster binding"/>
    <property type="evidence" value="ECO:0007669"/>
    <property type="project" value="UniProtKB-KW"/>
</dbReference>
<comment type="caution">
    <text evidence="6">The sequence shown here is derived from an EMBL/GenBank/DDBJ whole genome shotgun (WGS) entry which is preliminary data.</text>
</comment>
<keyword evidence="3" id="KW-0408">Iron</keyword>
<keyword evidence="2" id="KW-0479">Metal-binding</keyword>